<dbReference type="InterPro" id="IPR013830">
    <property type="entry name" value="SGNH_hydro"/>
</dbReference>
<comment type="caution">
    <text evidence="3">The sequence shown here is derived from an EMBL/GenBank/DDBJ whole genome shotgun (WGS) entry which is preliminary data.</text>
</comment>
<evidence type="ECO:0000313" key="3">
    <source>
        <dbReference type="EMBL" id="GIM79092.1"/>
    </source>
</evidence>
<dbReference type="PANTHER" id="PTHR43784:SF2">
    <property type="entry name" value="GDSL-LIKE LIPASE_ACYLHYDROLASE, PUTATIVE (AFU_ORTHOLOGUE AFUA_2G00820)-RELATED"/>
    <property type="match status" value="1"/>
</dbReference>
<gene>
    <name evidence="3" type="ORF">Aau02nite_84070</name>
</gene>
<name>A0A919VX76_9ACTN</name>
<evidence type="ECO:0000256" key="1">
    <source>
        <dbReference type="SAM" id="SignalP"/>
    </source>
</evidence>
<sequence>MNLFVSRRLPAVALLAAVLSAAGTSNAVAAPIPAPAPWAGTWSAANTESGCWPRGFGNPPQCAPTSALAFHNQSIRMTVRTSIGGTNVRLRFSNVFGKKPLEIGHATVALADVPTSPQLRAGTLRELPFGGRLSVTVPPGSEVVSDPVALDVPARSNLSVSYFLPTDTGPAPVHLTARQPVYVYPGDTTTLVDGSIGFTIQRSSFLLSGIDVSHGQVNRSGVGRSRPSRSVVVIGDSVSDGNGSTMGAYRRWPDLLADRLLTTASTADDWGVLNQSLAGNRLTHDGTEAPLGFEVLGLSGLARLSRDVLAQPGARTVVVQLGVNDILFNADPAERVEAAITQFAAQAADRGLHVIVGTLPPADGFADPAWSADKEAARQAVNAYIRTPGRFDAVFDVDAVLRDPARPSVLRAEFDSGDHLNPNDAGAQALADAFCIHDL</sequence>
<dbReference type="Pfam" id="PF13472">
    <property type="entry name" value="Lipase_GDSL_2"/>
    <property type="match status" value="1"/>
</dbReference>
<keyword evidence="3" id="KW-0378">Hydrolase</keyword>
<organism evidence="3 4">
    <name type="scientific">Actinoplanes auranticolor</name>
    <dbReference type="NCBI Taxonomy" id="47988"/>
    <lineage>
        <taxon>Bacteria</taxon>
        <taxon>Bacillati</taxon>
        <taxon>Actinomycetota</taxon>
        <taxon>Actinomycetes</taxon>
        <taxon>Micromonosporales</taxon>
        <taxon>Micromonosporaceae</taxon>
        <taxon>Actinoplanes</taxon>
    </lineage>
</organism>
<dbReference type="Proteomes" id="UP000681340">
    <property type="component" value="Unassembled WGS sequence"/>
</dbReference>
<dbReference type="EMBL" id="BOQL01000079">
    <property type="protein sequence ID" value="GIM79092.1"/>
    <property type="molecule type" value="Genomic_DNA"/>
</dbReference>
<feature type="signal peptide" evidence="1">
    <location>
        <begin position="1"/>
        <end position="29"/>
    </location>
</feature>
<dbReference type="AlphaFoldDB" id="A0A919VX76"/>
<feature type="chain" id="PRO_5038033953" evidence="1">
    <location>
        <begin position="30"/>
        <end position="439"/>
    </location>
</feature>
<dbReference type="InterPro" id="IPR036514">
    <property type="entry name" value="SGNH_hydro_sf"/>
</dbReference>
<evidence type="ECO:0000259" key="2">
    <source>
        <dbReference type="Pfam" id="PF13472"/>
    </source>
</evidence>
<dbReference type="PANTHER" id="PTHR43784">
    <property type="entry name" value="GDSL-LIKE LIPASE/ACYLHYDROLASE, PUTATIVE (AFU_ORTHOLOGUE AFUA_2G00820)-RELATED"/>
    <property type="match status" value="1"/>
</dbReference>
<dbReference type="Gene3D" id="3.40.50.1110">
    <property type="entry name" value="SGNH hydrolase"/>
    <property type="match status" value="1"/>
</dbReference>
<dbReference type="SUPFAM" id="SSF52266">
    <property type="entry name" value="SGNH hydrolase"/>
    <property type="match status" value="1"/>
</dbReference>
<keyword evidence="1" id="KW-0732">Signal</keyword>
<dbReference type="InterPro" id="IPR053140">
    <property type="entry name" value="GDSL_Rv0518-like"/>
</dbReference>
<proteinExistence type="predicted"/>
<dbReference type="GO" id="GO:0016787">
    <property type="term" value="F:hydrolase activity"/>
    <property type="evidence" value="ECO:0007669"/>
    <property type="project" value="UniProtKB-KW"/>
</dbReference>
<reference evidence="3" key="1">
    <citation type="submission" date="2021-03" db="EMBL/GenBank/DDBJ databases">
        <title>Whole genome shotgun sequence of Actinoplanes auranticolor NBRC 12245.</title>
        <authorList>
            <person name="Komaki H."/>
            <person name="Tamura T."/>
        </authorList>
    </citation>
    <scope>NUCLEOTIDE SEQUENCE</scope>
    <source>
        <strain evidence="3">NBRC 12245</strain>
    </source>
</reference>
<dbReference type="RefSeq" id="WP_212994197.1">
    <property type="nucleotide sequence ID" value="NZ_BAABEA010000030.1"/>
</dbReference>
<evidence type="ECO:0000313" key="4">
    <source>
        <dbReference type="Proteomes" id="UP000681340"/>
    </source>
</evidence>
<dbReference type="CDD" id="cd01830">
    <property type="entry name" value="XynE_like"/>
    <property type="match status" value="1"/>
</dbReference>
<keyword evidence="4" id="KW-1185">Reference proteome</keyword>
<feature type="domain" description="SGNH hydrolase-type esterase" evidence="2">
    <location>
        <begin position="233"/>
        <end position="429"/>
    </location>
</feature>
<protein>
    <submittedName>
        <fullName evidence="3">SGNH hydrolase</fullName>
    </submittedName>
</protein>
<accession>A0A919VX76</accession>